<reference evidence="2 3" key="1">
    <citation type="submission" date="2024-02" db="EMBL/GenBank/DDBJ databases">
        <title>De novo assembly and annotation of 12 fungi associated with fruit tree decline syndrome in Ontario, Canada.</title>
        <authorList>
            <person name="Sulman M."/>
            <person name="Ellouze W."/>
            <person name="Ilyukhin E."/>
        </authorList>
    </citation>
    <scope>NUCLEOTIDE SEQUENCE [LARGE SCALE GENOMIC DNA]</scope>
    <source>
        <strain evidence="2 3">M1-105</strain>
    </source>
</reference>
<keyword evidence="1" id="KW-1133">Transmembrane helix</keyword>
<keyword evidence="1" id="KW-0812">Transmembrane</keyword>
<name>A0ABR3SV80_9PEZI</name>
<protein>
    <submittedName>
        <fullName evidence="2">Uncharacterized protein</fullName>
    </submittedName>
</protein>
<evidence type="ECO:0000313" key="3">
    <source>
        <dbReference type="Proteomes" id="UP001521116"/>
    </source>
</evidence>
<organism evidence="2 3">
    <name type="scientific">Neofusicoccum ribis</name>
    <dbReference type="NCBI Taxonomy" id="45134"/>
    <lineage>
        <taxon>Eukaryota</taxon>
        <taxon>Fungi</taxon>
        <taxon>Dikarya</taxon>
        <taxon>Ascomycota</taxon>
        <taxon>Pezizomycotina</taxon>
        <taxon>Dothideomycetes</taxon>
        <taxon>Dothideomycetes incertae sedis</taxon>
        <taxon>Botryosphaeriales</taxon>
        <taxon>Botryosphaeriaceae</taxon>
        <taxon>Neofusicoccum</taxon>
    </lineage>
</organism>
<comment type="caution">
    <text evidence="2">The sequence shown here is derived from an EMBL/GenBank/DDBJ whole genome shotgun (WGS) entry which is preliminary data.</text>
</comment>
<proteinExistence type="predicted"/>
<keyword evidence="1" id="KW-0472">Membrane</keyword>
<sequence>MSANIGALTTTFTPSASDCLTSVFYGTNSVGPWLQLGLTATSSCLPPDFNRDASIYYSPGICPGYYCRQSVETSQIFACISSFASDATLTLSSYSFNTGSVPSGTTTVTATAGETVRAYGPIVRRAADDPSWANAVPTTTIAGSASSSSASASASSAGSGGSGGLSTGAKAGIGVGVSVGFLLVVAACAGGFVFGKRAAARRGAAGKVEGELMGEPVQELSAGQARHELYPSQISELDGSGRK</sequence>
<feature type="transmembrane region" description="Helical" evidence="1">
    <location>
        <begin position="171"/>
        <end position="194"/>
    </location>
</feature>
<keyword evidence="3" id="KW-1185">Reference proteome</keyword>
<evidence type="ECO:0000256" key="1">
    <source>
        <dbReference type="SAM" id="Phobius"/>
    </source>
</evidence>
<dbReference type="EMBL" id="JAJVDC020000046">
    <property type="protein sequence ID" value="KAL1630445.1"/>
    <property type="molecule type" value="Genomic_DNA"/>
</dbReference>
<evidence type="ECO:0000313" key="2">
    <source>
        <dbReference type="EMBL" id="KAL1630445.1"/>
    </source>
</evidence>
<gene>
    <name evidence="2" type="ORF">SLS56_004845</name>
</gene>
<accession>A0ABR3SV80</accession>
<dbReference type="Proteomes" id="UP001521116">
    <property type="component" value="Unassembled WGS sequence"/>
</dbReference>